<dbReference type="Proteomes" id="UP000005257">
    <property type="component" value="Chromosome"/>
</dbReference>
<keyword evidence="2" id="KW-1133">Transmembrane helix</keyword>
<feature type="transmembrane region" description="Helical" evidence="2">
    <location>
        <begin position="59"/>
        <end position="79"/>
    </location>
</feature>
<dbReference type="AlphaFoldDB" id="A0A9W3JR07"/>
<dbReference type="KEGG" id="btn:BTF1_19200"/>
<feature type="transmembrane region" description="Helical" evidence="2">
    <location>
        <begin position="91"/>
        <end position="109"/>
    </location>
</feature>
<dbReference type="RefSeq" id="WP_000481461.1">
    <property type="nucleotide sequence ID" value="NC_018508.1"/>
</dbReference>
<feature type="compositionally biased region" description="Polar residues" evidence="1">
    <location>
        <begin position="261"/>
        <end position="272"/>
    </location>
</feature>
<sequence length="272" mass="32041">MFNELSIETISKFSPVIVALLGATTAAFIYIINQFINVATTNALDGRFKDKSNQLKLKFWSYTIGILIGTLVYIIYSFLLYPALHEYRHSILFILNAIIWFLLFIYFIITLIPIKPFKSIIKTNWHLKVFIFHILTSILLIFSISCEYIINKQYLAFFLDIPLLAFVFSLLYFFILHKITTARNTKYEYDIQPISEETFKSVANLKYDYQMDENRLVFYKELDSNEKLFYVYDSSSKLYMECKKLAETEVTPEQTPKPRRTSITINIERNSN</sequence>
<reference evidence="3 4" key="1">
    <citation type="journal article" date="2013" name="Genome Announc.">
        <title>Complete Genome Sequence of Bacillus thuringiensis Serovar Israelensis Strain HD-789.</title>
        <authorList>
            <person name="Doggett N.A."/>
            <person name="Stubben C.J."/>
            <person name="Chertkov O."/>
            <person name="Bruce D.C."/>
            <person name="Detter J.C."/>
            <person name="Johnson S.L."/>
            <person name="Han C.S."/>
        </authorList>
    </citation>
    <scope>NUCLEOTIDE SEQUENCE [LARGE SCALE GENOMIC DNA]</scope>
    <source>
        <strain evidence="3 4">HD-789</strain>
    </source>
</reference>
<feature type="region of interest" description="Disordered" evidence="1">
    <location>
        <begin position="250"/>
        <end position="272"/>
    </location>
</feature>
<evidence type="ECO:0000313" key="3">
    <source>
        <dbReference type="EMBL" id="AFQ28009.1"/>
    </source>
</evidence>
<accession>A0A9W3JR07</accession>
<keyword evidence="2" id="KW-0472">Membrane</keyword>
<organism evidence="3 4">
    <name type="scientific">Bacillus thuringiensis HD-789</name>
    <dbReference type="NCBI Taxonomy" id="1217737"/>
    <lineage>
        <taxon>Bacteria</taxon>
        <taxon>Bacillati</taxon>
        <taxon>Bacillota</taxon>
        <taxon>Bacilli</taxon>
        <taxon>Bacillales</taxon>
        <taxon>Bacillaceae</taxon>
        <taxon>Bacillus</taxon>
        <taxon>Bacillus cereus group</taxon>
    </lineage>
</organism>
<feature type="transmembrane region" description="Helical" evidence="2">
    <location>
        <begin position="156"/>
        <end position="176"/>
    </location>
</feature>
<protein>
    <submittedName>
        <fullName evidence="3">Uncharacterized protein</fullName>
    </submittedName>
</protein>
<name>A0A9W3JR07_BACTU</name>
<evidence type="ECO:0000313" key="4">
    <source>
        <dbReference type="Proteomes" id="UP000005257"/>
    </source>
</evidence>
<evidence type="ECO:0000256" key="1">
    <source>
        <dbReference type="SAM" id="MobiDB-lite"/>
    </source>
</evidence>
<keyword evidence="2" id="KW-0812">Transmembrane</keyword>
<feature type="transmembrane region" description="Helical" evidence="2">
    <location>
        <begin position="130"/>
        <end position="150"/>
    </location>
</feature>
<evidence type="ECO:0000256" key="2">
    <source>
        <dbReference type="SAM" id="Phobius"/>
    </source>
</evidence>
<dbReference type="EMBL" id="CP003763">
    <property type="protein sequence ID" value="AFQ28009.1"/>
    <property type="molecule type" value="Genomic_DNA"/>
</dbReference>
<gene>
    <name evidence="3" type="ORF">BTF1_19200</name>
</gene>
<proteinExistence type="predicted"/>
<feature type="transmembrane region" description="Helical" evidence="2">
    <location>
        <begin position="16"/>
        <end position="38"/>
    </location>
</feature>